<proteinExistence type="predicted"/>
<evidence type="ECO:0000313" key="3">
    <source>
        <dbReference type="Proteomes" id="UP000199664"/>
    </source>
</evidence>
<dbReference type="RefSeq" id="WP_091840219.1">
    <property type="nucleotide sequence ID" value="NZ_FOAN01000008.1"/>
</dbReference>
<keyword evidence="3" id="KW-1185">Reference proteome</keyword>
<dbReference type="Proteomes" id="UP000199664">
    <property type="component" value="Unassembled WGS sequence"/>
</dbReference>
<sequence>MHYANEAVIAALKAARESGGLSQRDLSAKAGVPQSHISKIEGGGADIRLSSLIELARALELDLVLVPRHLVPAVEGVLRAAPLPQPESRSEHKELERAAKALGKIARQQPKTEWLDRLRQILRELGHFRLSTSDLTTVDRAAQNLAALADGKDDGVSISEIRNSLQNLRNRIAHAVPAPPQPAYSLEENDDA</sequence>
<dbReference type="STRING" id="1036779.SAMN04515666_108131"/>
<dbReference type="SUPFAM" id="SSF47413">
    <property type="entry name" value="lambda repressor-like DNA-binding domains"/>
    <property type="match status" value="1"/>
</dbReference>
<dbReference type="PROSITE" id="PS50943">
    <property type="entry name" value="HTH_CROC1"/>
    <property type="match status" value="1"/>
</dbReference>
<gene>
    <name evidence="2" type="ORF">SAMN04515666_108131</name>
</gene>
<dbReference type="InterPro" id="IPR010982">
    <property type="entry name" value="Lambda_DNA-bd_dom_sf"/>
</dbReference>
<protein>
    <submittedName>
        <fullName evidence="2">Helix-turn-helix</fullName>
    </submittedName>
</protein>
<reference evidence="3" key="1">
    <citation type="submission" date="2016-10" db="EMBL/GenBank/DDBJ databases">
        <authorList>
            <person name="Varghese N."/>
            <person name="Submissions S."/>
        </authorList>
    </citation>
    <scope>NUCLEOTIDE SEQUENCE [LARGE SCALE GENOMIC DNA]</scope>
    <source>
        <strain evidence="3">LMG 26383,CCUG 61248,R- 45681</strain>
    </source>
</reference>
<dbReference type="Pfam" id="PF01381">
    <property type="entry name" value="HTH_3"/>
    <property type="match status" value="1"/>
</dbReference>
<evidence type="ECO:0000313" key="2">
    <source>
        <dbReference type="EMBL" id="SEM19744.1"/>
    </source>
</evidence>
<evidence type="ECO:0000259" key="1">
    <source>
        <dbReference type="PROSITE" id="PS50943"/>
    </source>
</evidence>
<dbReference type="GO" id="GO:0003677">
    <property type="term" value="F:DNA binding"/>
    <property type="evidence" value="ECO:0007669"/>
    <property type="project" value="InterPro"/>
</dbReference>
<name>A0A1H7WEH9_9HYPH</name>
<dbReference type="Gene3D" id="1.10.260.40">
    <property type="entry name" value="lambda repressor-like DNA-binding domains"/>
    <property type="match status" value="1"/>
</dbReference>
<dbReference type="InterPro" id="IPR001387">
    <property type="entry name" value="Cro/C1-type_HTH"/>
</dbReference>
<dbReference type="SMART" id="SM00530">
    <property type="entry name" value="HTH_XRE"/>
    <property type="match status" value="1"/>
</dbReference>
<dbReference type="OrthoDB" id="6386497at2"/>
<dbReference type="AlphaFoldDB" id="A0A1H7WEH9"/>
<dbReference type="CDD" id="cd00093">
    <property type="entry name" value="HTH_XRE"/>
    <property type="match status" value="1"/>
</dbReference>
<organism evidence="2 3">
    <name type="scientific">Bosea lupini</name>
    <dbReference type="NCBI Taxonomy" id="1036779"/>
    <lineage>
        <taxon>Bacteria</taxon>
        <taxon>Pseudomonadati</taxon>
        <taxon>Pseudomonadota</taxon>
        <taxon>Alphaproteobacteria</taxon>
        <taxon>Hyphomicrobiales</taxon>
        <taxon>Boseaceae</taxon>
        <taxon>Bosea</taxon>
    </lineage>
</organism>
<dbReference type="EMBL" id="FOAN01000008">
    <property type="protein sequence ID" value="SEM19744.1"/>
    <property type="molecule type" value="Genomic_DNA"/>
</dbReference>
<feature type="domain" description="HTH cro/C1-type" evidence="1">
    <location>
        <begin position="12"/>
        <end position="66"/>
    </location>
</feature>
<accession>A0A1H7WEH9</accession>